<organism evidence="5 6">
    <name type="scientific">Laodelphax striatellus</name>
    <name type="common">Small brown planthopper</name>
    <name type="synonym">Delphax striatella</name>
    <dbReference type="NCBI Taxonomy" id="195883"/>
    <lineage>
        <taxon>Eukaryota</taxon>
        <taxon>Metazoa</taxon>
        <taxon>Ecdysozoa</taxon>
        <taxon>Arthropoda</taxon>
        <taxon>Hexapoda</taxon>
        <taxon>Insecta</taxon>
        <taxon>Pterygota</taxon>
        <taxon>Neoptera</taxon>
        <taxon>Paraneoptera</taxon>
        <taxon>Hemiptera</taxon>
        <taxon>Auchenorrhyncha</taxon>
        <taxon>Fulgoroidea</taxon>
        <taxon>Delphacidae</taxon>
        <taxon>Criomorphinae</taxon>
        <taxon>Laodelphax</taxon>
    </lineage>
</organism>
<dbReference type="SMART" id="SM00700">
    <property type="entry name" value="JHBP"/>
    <property type="match status" value="1"/>
</dbReference>
<comment type="caution">
    <text evidence="5">The sequence shown here is derived from an EMBL/GenBank/DDBJ whole genome shotgun (WGS) entry which is preliminary data.</text>
</comment>
<sequence length="255" mass="28420">MEFGKMGPLSIVVVCLCVAALRESAEAKSLPSYVPICKRNDKNLNDCFKKATQVIRPYITKGIPELNIPPIDPLMIPMVMLEQGTPAVNYKAKLKNLKVFGLRNYMFDNVMIDLTKLQIMGRINIPMIWLEADYDIKGRALVLPIQGNGLFKANLTTVTADVKIETKLIKKKGEDYLEPKSISTKFNIEQATADFANLFNGDETLSRTTNQFLNDNAKDIVEEVKPAIEAVIAMLAEDIGGKVFATTSFNKLFPK</sequence>
<dbReference type="GO" id="GO:0005615">
    <property type="term" value="C:extracellular space"/>
    <property type="evidence" value="ECO:0007669"/>
    <property type="project" value="TreeGrafter"/>
</dbReference>
<accession>A0A482WSW3</accession>
<evidence type="ECO:0000256" key="1">
    <source>
        <dbReference type="ARBA" id="ARBA00022729"/>
    </source>
</evidence>
<evidence type="ECO:0000313" key="6">
    <source>
        <dbReference type="Proteomes" id="UP000291343"/>
    </source>
</evidence>
<keyword evidence="6" id="KW-1185">Reference proteome</keyword>
<feature type="chain" id="PRO_5019826481" evidence="4">
    <location>
        <begin position="28"/>
        <end position="255"/>
    </location>
</feature>
<reference evidence="5 6" key="1">
    <citation type="journal article" date="2017" name="Gigascience">
        <title>Genome sequence of the small brown planthopper, Laodelphax striatellus.</title>
        <authorList>
            <person name="Zhu J."/>
            <person name="Jiang F."/>
            <person name="Wang X."/>
            <person name="Yang P."/>
            <person name="Bao Y."/>
            <person name="Zhao W."/>
            <person name="Wang W."/>
            <person name="Lu H."/>
            <person name="Wang Q."/>
            <person name="Cui N."/>
            <person name="Li J."/>
            <person name="Chen X."/>
            <person name="Luo L."/>
            <person name="Yu J."/>
            <person name="Kang L."/>
            <person name="Cui F."/>
        </authorList>
    </citation>
    <scope>NUCLEOTIDE SEQUENCE [LARGE SCALE GENOMIC DNA]</scope>
    <source>
        <tissue evidence="5">Whole body</tissue>
    </source>
</reference>
<keyword evidence="1 4" id="KW-0732">Signal</keyword>
<evidence type="ECO:0000256" key="2">
    <source>
        <dbReference type="ARBA" id="ARBA00023108"/>
    </source>
</evidence>
<proteinExistence type="inferred from homology"/>
<dbReference type="Pfam" id="PF06585">
    <property type="entry name" value="JHBP"/>
    <property type="match status" value="1"/>
</dbReference>
<dbReference type="PANTHER" id="PTHR11008:SF14">
    <property type="entry name" value="CIRCADIAN CLOCK-CONTROLLED PROTEIN-LIKE PROTEIN"/>
    <property type="match status" value="1"/>
</dbReference>
<dbReference type="Proteomes" id="UP000291343">
    <property type="component" value="Unassembled WGS sequence"/>
</dbReference>
<dbReference type="SMR" id="A0A482WSW3"/>
<dbReference type="InterPro" id="IPR038606">
    <property type="entry name" value="To_sf"/>
</dbReference>
<evidence type="ECO:0000313" key="5">
    <source>
        <dbReference type="EMBL" id="RZF36644.1"/>
    </source>
</evidence>
<feature type="signal peptide" evidence="4">
    <location>
        <begin position="1"/>
        <end position="27"/>
    </location>
</feature>
<comment type="similarity">
    <text evidence="3">Belongs to the TO family.</text>
</comment>
<dbReference type="OrthoDB" id="7419171at2759"/>
<dbReference type="PANTHER" id="PTHR11008">
    <property type="entry name" value="PROTEIN TAKEOUT-LIKE PROTEIN"/>
    <property type="match status" value="1"/>
</dbReference>
<dbReference type="GO" id="GO:0007623">
    <property type="term" value="P:circadian rhythm"/>
    <property type="evidence" value="ECO:0007669"/>
    <property type="project" value="UniProtKB-ARBA"/>
</dbReference>
<dbReference type="InterPro" id="IPR010562">
    <property type="entry name" value="Haemolymph_juvenile_hormone-bd"/>
</dbReference>
<gene>
    <name evidence="5" type="ORF">LSTR_LSTR012323</name>
</gene>
<dbReference type="FunFam" id="3.15.10.30:FF:000001">
    <property type="entry name" value="Takeout-like protein 1"/>
    <property type="match status" value="1"/>
</dbReference>
<evidence type="ECO:0000256" key="3">
    <source>
        <dbReference type="ARBA" id="ARBA00060902"/>
    </source>
</evidence>
<dbReference type="Gene3D" id="3.15.10.30">
    <property type="entry name" value="Haemolymph juvenile hormone binding protein"/>
    <property type="match status" value="1"/>
</dbReference>
<dbReference type="AlphaFoldDB" id="A0A482WSW3"/>
<protein>
    <submittedName>
        <fullName evidence="5">Uncharacterized protein</fullName>
    </submittedName>
</protein>
<evidence type="ECO:0000256" key="4">
    <source>
        <dbReference type="SAM" id="SignalP"/>
    </source>
</evidence>
<name>A0A482WSW3_LAOST</name>
<dbReference type="EMBL" id="QKKF02026118">
    <property type="protein sequence ID" value="RZF36644.1"/>
    <property type="molecule type" value="Genomic_DNA"/>
</dbReference>
<dbReference type="InParanoid" id="A0A482WSW3"/>
<keyword evidence="2" id="KW-0090">Biological rhythms</keyword>